<reference evidence="2 3" key="1">
    <citation type="submission" date="2021-07" db="EMBL/GenBank/DDBJ databases">
        <title>The Aristolochia fimbriata genome: insights into angiosperm evolution, floral development and chemical biosynthesis.</title>
        <authorList>
            <person name="Jiao Y."/>
        </authorList>
    </citation>
    <scope>NUCLEOTIDE SEQUENCE [LARGE SCALE GENOMIC DNA]</scope>
    <source>
        <strain evidence="2">IBCAS-2021</strain>
        <tissue evidence="2">Leaf</tissue>
    </source>
</reference>
<keyword evidence="3" id="KW-1185">Reference proteome</keyword>
<dbReference type="PANTHER" id="PTHR31087">
    <property type="match status" value="1"/>
</dbReference>
<dbReference type="Proteomes" id="UP000825729">
    <property type="component" value="Unassembled WGS sequence"/>
</dbReference>
<evidence type="ECO:0000313" key="2">
    <source>
        <dbReference type="EMBL" id="KAG9453589.1"/>
    </source>
</evidence>
<dbReference type="Pfam" id="PF04525">
    <property type="entry name" value="LOR"/>
    <property type="match status" value="1"/>
</dbReference>
<dbReference type="Gene3D" id="2.40.160.200">
    <property type="entry name" value="LURP1-related"/>
    <property type="match status" value="1"/>
</dbReference>
<protein>
    <submittedName>
        <fullName evidence="2">Uncharacterized protein</fullName>
    </submittedName>
</protein>
<organism evidence="2 3">
    <name type="scientific">Aristolochia fimbriata</name>
    <name type="common">White veined hardy Dutchman's pipe vine</name>
    <dbReference type="NCBI Taxonomy" id="158543"/>
    <lineage>
        <taxon>Eukaryota</taxon>
        <taxon>Viridiplantae</taxon>
        <taxon>Streptophyta</taxon>
        <taxon>Embryophyta</taxon>
        <taxon>Tracheophyta</taxon>
        <taxon>Spermatophyta</taxon>
        <taxon>Magnoliopsida</taxon>
        <taxon>Magnoliidae</taxon>
        <taxon>Piperales</taxon>
        <taxon>Aristolochiaceae</taxon>
        <taxon>Aristolochia</taxon>
    </lineage>
</organism>
<accession>A0AAV7EYM6</accession>
<dbReference type="SUPFAM" id="SSF54518">
    <property type="entry name" value="Tubby C-terminal domain-like"/>
    <property type="match status" value="1"/>
</dbReference>
<dbReference type="AlphaFoldDB" id="A0AAV7EYM6"/>
<dbReference type="PANTHER" id="PTHR31087:SF58">
    <property type="entry name" value="OS07G0230700 PROTEIN"/>
    <property type="match status" value="1"/>
</dbReference>
<comment type="similarity">
    <text evidence="1">Belongs to the LOR family.</text>
</comment>
<evidence type="ECO:0000313" key="3">
    <source>
        <dbReference type="Proteomes" id="UP000825729"/>
    </source>
</evidence>
<dbReference type="InterPro" id="IPR038595">
    <property type="entry name" value="LOR_sf"/>
</dbReference>
<sequence>MYDAAGSPILTMSAKLLSLHQRWTVYRGESTKETDVIFTLKAPKFWTTTLSFDVFLPGNRDEHVCDFHVKSRHSDSQCTIYKESTIIAEMNDKSTWSQSLNGKGALAIRIHPEVDYAFITALMIIHSEMHMVQTAAVASGEAAGTAVAVV</sequence>
<comment type="caution">
    <text evidence="2">The sequence shown here is derived from an EMBL/GenBank/DDBJ whole genome shotgun (WGS) entry which is preliminary data.</text>
</comment>
<dbReference type="EMBL" id="JAINDJ010000003">
    <property type="protein sequence ID" value="KAG9453589.1"/>
    <property type="molecule type" value="Genomic_DNA"/>
</dbReference>
<dbReference type="InterPro" id="IPR007612">
    <property type="entry name" value="LOR"/>
</dbReference>
<dbReference type="InterPro" id="IPR025659">
    <property type="entry name" value="Tubby-like_C"/>
</dbReference>
<evidence type="ECO:0000256" key="1">
    <source>
        <dbReference type="ARBA" id="ARBA00005437"/>
    </source>
</evidence>
<gene>
    <name evidence="2" type="ORF">H6P81_006493</name>
</gene>
<name>A0AAV7EYM6_ARIFI</name>
<proteinExistence type="inferred from homology"/>